<comment type="caution">
    <text evidence="1">The sequence shown here is derived from an EMBL/GenBank/DDBJ whole genome shotgun (WGS) entry which is preliminary data.</text>
</comment>
<dbReference type="InterPro" id="IPR027417">
    <property type="entry name" value="P-loop_NTPase"/>
</dbReference>
<gene>
    <name evidence="1" type="ORF">H8R27_12805</name>
</gene>
<keyword evidence="2" id="KW-1185">Reference proteome</keyword>
<dbReference type="SUPFAM" id="SSF52540">
    <property type="entry name" value="P-loop containing nucleoside triphosphate hydrolases"/>
    <property type="match status" value="1"/>
</dbReference>
<dbReference type="SUPFAM" id="SSF56112">
    <property type="entry name" value="Protein kinase-like (PK-like)"/>
    <property type="match status" value="1"/>
</dbReference>
<dbReference type="Proteomes" id="UP000605990">
    <property type="component" value="Unassembled WGS sequence"/>
</dbReference>
<reference evidence="1 2" key="1">
    <citation type="submission" date="2020-08" db="EMBL/GenBank/DDBJ databases">
        <title>Description of novel Flavobacterium F-408 isolate.</title>
        <authorList>
            <person name="Saticioglu I.B."/>
            <person name="Duman M."/>
            <person name="Altun S."/>
        </authorList>
    </citation>
    <scope>NUCLEOTIDE SEQUENCE [LARGE SCALE GENOMIC DNA]</scope>
    <source>
        <strain evidence="1 2">F-408</strain>
    </source>
</reference>
<accession>A0ABR7J168</accession>
<evidence type="ECO:0000313" key="2">
    <source>
        <dbReference type="Proteomes" id="UP000605990"/>
    </source>
</evidence>
<dbReference type="EMBL" id="JACRUN010000008">
    <property type="protein sequence ID" value="MBC5835768.1"/>
    <property type="molecule type" value="Genomic_DNA"/>
</dbReference>
<sequence length="793" mass="93200">MENIFKKIGYNLSSSNEKKNLEEIKWLQINNPDGTARWIWNATNKQPVFLKFYNEGSIRAKIFALLIKIVFIFKLQKLLFKQSTFYIEKNNNSIFDIKKSWAIFLGTVGPNNKALLFDGSNFTKIATTSNSENLIENEYQNIKKLNTCSVSFTTPSIINKTVDCLTLSNISEDCKRFGTIKPIQVNAVLELNTIDKQLLPIKEWHYLKELKTKLNAIDNSKIPNNIVRKLKALIDDVQPEESIQLAFSHGDFTQWNMFENHNKLSLYDWELASSNRTKGFDYFHYIIQYEVLVNHKSWKEIYIDILFYANQNNLLDNLFDGKIDELNNYLKWYLIINCINYLEIYASQKDWHIQINWLINVWNEGLNEFMKNLKSSRQLIIMDFFDAIHNEEYAALKMPNDFPESVSLNSDIDVIIPKKLNEKIVSFLENHALITKFKTEKKSFMNPIKIVTNENEILALDLIWQLKRKNLEMLNAKKIITENVKNVFGVKTASCEYTTQYIALFHLLNNAKIPKKYLTYEQIIHNSNSELDLLINEYFSNRKQNKTKLLQYLHRQEENKKINFIINTINYCMDTLKNYFSNSGFVVTFSGVDGVGKSTVIEQIALKIEKQLRKRVVILRHRPSLLPILSVYTKGKEKAHTDVISSLPRQGKNNSLFSSLFRFSYYYFDYLIGQFVIFFKYTLRGHVVIYDRYYFDFINDSRRSNIQLPKFITKSGYLFLLKPKFNFFLFEDAQVILKRKNELDESTINALTIEYKTLFENLKSKTKNTVYDSIRNDNLDNTLQTIITTLIKK</sequence>
<protein>
    <recommendedName>
        <fullName evidence="3">Thymidylate kinase</fullName>
    </recommendedName>
</protein>
<dbReference type="RefSeq" id="WP_166125515.1">
    <property type="nucleotide sequence ID" value="NZ_JAANOQ010000002.1"/>
</dbReference>
<dbReference type="InterPro" id="IPR011009">
    <property type="entry name" value="Kinase-like_dom_sf"/>
</dbReference>
<evidence type="ECO:0000313" key="1">
    <source>
        <dbReference type="EMBL" id="MBC5835768.1"/>
    </source>
</evidence>
<name>A0ABR7J168_9FLAO</name>
<organism evidence="1 2">
    <name type="scientific">Flavobacterium bernardetii</name>
    <dbReference type="NCBI Taxonomy" id="2813823"/>
    <lineage>
        <taxon>Bacteria</taxon>
        <taxon>Pseudomonadati</taxon>
        <taxon>Bacteroidota</taxon>
        <taxon>Flavobacteriia</taxon>
        <taxon>Flavobacteriales</taxon>
        <taxon>Flavobacteriaceae</taxon>
        <taxon>Flavobacterium</taxon>
    </lineage>
</organism>
<proteinExistence type="predicted"/>
<evidence type="ECO:0008006" key="3">
    <source>
        <dbReference type="Google" id="ProtNLM"/>
    </source>
</evidence>
<dbReference type="Gene3D" id="3.40.50.300">
    <property type="entry name" value="P-loop containing nucleotide triphosphate hydrolases"/>
    <property type="match status" value="1"/>
</dbReference>